<keyword evidence="3 9" id="KW-1003">Cell membrane</keyword>
<comment type="subcellular location">
    <subcellularLocation>
        <location evidence="1 9">Cell membrane</location>
        <topology evidence="1 9">Multi-pass membrane protein</topology>
    </subcellularLocation>
</comment>
<evidence type="ECO:0000256" key="9">
    <source>
        <dbReference type="HAMAP-Rule" id="MF_01463"/>
    </source>
</evidence>
<keyword evidence="7 9" id="KW-0811">Translocation</keyword>
<evidence type="ECO:0000313" key="15">
    <source>
        <dbReference type="Proteomes" id="UP000323632"/>
    </source>
</evidence>
<proteinExistence type="inferred from homology"/>
<evidence type="ECO:0000256" key="10">
    <source>
        <dbReference type="HAMAP-Rule" id="MF_01464"/>
    </source>
</evidence>
<dbReference type="NCBIfam" id="TIGR01129">
    <property type="entry name" value="secD"/>
    <property type="match status" value="1"/>
</dbReference>
<dbReference type="InterPro" id="IPR022646">
    <property type="entry name" value="SecD/SecF_CS"/>
</dbReference>
<dbReference type="InterPro" id="IPR054384">
    <property type="entry name" value="SecDF_P1_head"/>
</dbReference>
<dbReference type="Gene3D" id="3.30.1360.200">
    <property type="match status" value="1"/>
</dbReference>
<keyword evidence="8 9" id="KW-0472">Membrane</keyword>
<dbReference type="InterPro" id="IPR005791">
    <property type="entry name" value="SecD"/>
</dbReference>
<name>A0A5M6CJ82_9BACT</name>
<dbReference type="HAMAP" id="MF_01463_B">
    <property type="entry name" value="SecD_B"/>
    <property type="match status" value="1"/>
</dbReference>
<feature type="domain" description="SecDF P1 head subdomain" evidence="13">
    <location>
        <begin position="420"/>
        <end position="515"/>
    </location>
</feature>
<reference evidence="14 15" key="1">
    <citation type="submission" date="2019-09" db="EMBL/GenBank/DDBJ databases">
        <title>Genome sequence and assembly of Taibaiella sp.</title>
        <authorList>
            <person name="Chhetri G."/>
        </authorList>
    </citation>
    <scope>NUCLEOTIDE SEQUENCE [LARGE SCALE GENOMIC DNA]</scope>
    <source>
        <strain evidence="14 15">KVB11</strain>
    </source>
</reference>
<comment type="function">
    <text evidence="9">Part of the Sec protein translocase complex. Interacts with the SecYEG preprotein conducting channel. SecDF uses the proton motive force (PMF) to complete protein translocation after the ATP-dependent function of SecA.</text>
</comment>
<dbReference type="Proteomes" id="UP000323632">
    <property type="component" value="Unassembled WGS sequence"/>
</dbReference>
<dbReference type="PRINTS" id="PR01755">
    <property type="entry name" value="SECFTRNLCASE"/>
</dbReference>
<dbReference type="HAMAP" id="MF_01464_B">
    <property type="entry name" value="SecF_B"/>
    <property type="match status" value="1"/>
</dbReference>
<keyword evidence="6 9" id="KW-1133">Transmembrane helix</keyword>
<dbReference type="Pfam" id="PF21760">
    <property type="entry name" value="SecD_1st"/>
    <property type="match status" value="1"/>
</dbReference>
<dbReference type="Pfam" id="PF22599">
    <property type="entry name" value="SecDF_P1_head"/>
    <property type="match status" value="1"/>
</dbReference>
<evidence type="ECO:0000259" key="12">
    <source>
        <dbReference type="Pfam" id="PF21760"/>
    </source>
</evidence>
<feature type="transmembrane region" description="Helical" evidence="9">
    <location>
        <begin position="585"/>
        <end position="607"/>
    </location>
</feature>
<comment type="caution">
    <text evidence="9">Lacks conserved residue(s) required for the propagation of feature annotation.</text>
</comment>
<evidence type="ECO:0000259" key="13">
    <source>
        <dbReference type="Pfam" id="PF22599"/>
    </source>
</evidence>
<evidence type="ECO:0000256" key="3">
    <source>
        <dbReference type="ARBA" id="ARBA00022475"/>
    </source>
</evidence>
<dbReference type="InterPro" id="IPR005665">
    <property type="entry name" value="SecF_bac"/>
</dbReference>
<feature type="transmembrane region" description="Helical" evidence="9">
    <location>
        <begin position="851"/>
        <end position="869"/>
    </location>
</feature>
<evidence type="ECO:0000313" key="14">
    <source>
        <dbReference type="EMBL" id="KAA5533149.1"/>
    </source>
</evidence>
<protein>
    <recommendedName>
        <fullName evidence="9 10">Multifunctional fusion protein</fullName>
    </recommendedName>
    <domain>
        <recommendedName>
            <fullName evidence="9">Protein translocase subunit SecD</fullName>
        </recommendedName>
    </domain>
    <domain>
        <recommendedName>
            <fullName evidence="10">Protein-export membrane protein SecF</fullName>
        </recommendedName>
    </domain>
</protein>
<gene>
    <name evidence="9" type="primary">secD</name>
    <name evidence="10" type="synonym">secF</name>
    <name evidence="14" type="ORF">F0919_11405</name>
</gene>
<feature type="domain" description="Protein export membrane protein SecD/SecF C-terminal" evidence="11">
    <location>
        <begin position="831"/>
        <end position="1014"/>
    </location>
</feature>
<dbReference type="PANTHER" id="PTHR30081">
    <property type="entry name" value="PROTEIN-EXPORT MEMBRANE PROTEIN SEC"/>
    <property type="match status" value="1"/>
</dbReference>
<dbReference type="NCBIfam" id="TIGR00966">
    <property type="entry name" value="transloc_SecF"/>
    <property type="match status" value="1"/>
</dbReference>
<evidence type="ECO:0000256" key="7">
    <source>
        <dbReference type="ARBA" id="ARBA00023010"/>
    </source>
</evidence>
<feature type="transmembrane region" description="Helical" evidence="9">
    <location>
        <begin position="718"/>
        <end position="738"/>
    </location>
</feature>
<dbReference type="GO" id="GO:0006605">
    <property type="term" value="P:protein targeting"/>
    <property type="evidence" value="ECO:0007669"/>
    <property type="project" value="UniProtKB-UniRule"/>
</dbReference>
<dbReference type="InterPro" id="IPR022813">
    <property type="entry name" value="SecD/SecF_arch_bac"/>
</dbReference>
<comment type="caution">
    <text evidence="14">The sequence shown here is derived from an EMBL/GenBank/DDBJ whole genome shotgun (WGS) entry which is preliminary data.</text>
</comment>
<evidence type="ECO:0000256" key="1">
    <source>
        <dbReference type="ARBA" id="ARBA00004651"/>
    </source>
</evidence>
<dbReference type="InterPro" id="IPR022645">
    <property type="entry name" value="SecD/SecF_bac"/>
</dbReference>
<evidence type="ECO:0000256" key="2">
    <source>
        <dbReference type="ARBA" id="ARBA00022448"/>
    </source>
</evidence>
<feature type="domain" description="Protein translocase subunit SecDF P1" evidence="12">
    <location>
        <begin position="196"/>
        <end position="253"/>
    </location>
</feature>
<comment type="similarity">
    <text evidence="10">Belongs to the SecD/SecF family. SecF subfamily.</text>
</comment>
<dbReference type="SUPFAM" id="SSF82866">
    <property type="entry name" value="Multidrug efflux transporter AcrB transmembrane domain"/>
    <property type="match status" value="2"/>
</dbReference>
<dbReference type="GO" id="GO:0015450">
    <property type="term" value="F:protein-transporting ATPase activity"/>
    <property type="evidence" value="ECO:0007669"/>
    <property type="project" value="InterPro"/>
</dbReference>
<feature type="domain" description="Protein export membrane protein SecD/SecF C-terminal" evidence="11">
    <location>
        <begin position="516"/>
        <end position="687"/>
    </location>
</feature>
<sequence>MQLKGMVKLFTAALILFSLWRLSFTFIAHNVDVKTKAKAEKFVSTNSPDAKGGDRDYLVDKAVQHLNDSMRNETVFNFLGAKYTYGEVKGKELQLGLDLQGGMSVTLEVGLDGLVSSMSNNPQDQNLKRAIDEALRMKANSNADFPSLFAQAYEKIVPGGKLAPLFMKQSQPSITATSSNEDVVKLIQKEAKEAIKRTFNVLSKRIDKFGVAQPSINLDANKGIIIVELAGVKDPESVRKVLQATAKLQFWEVYTLNDIGQQLGKANDALKIYLKGSKATPTTDTAAAVALNDTAAKATVASNDTTKTANADTASLTSLLGKDDTSAKGTAAANPSQRDADLFSVMQPAVDQQGRSYGASFIGLVARKDAAKLKEYLALDVVKNQFPSNTKFVFGEIPGKKQSKEPPYAVYALKTVNGTENAKLEGDHVRNARFDYQSGKAEISLEMDQQGSSLWAKLTGDNVGRPIAITLDDYVYSAPNVNEKITGGRSSITGDFTAKEGDDLANILQTGKLEAPAKIVQEQVVGPTLGQESIDGGIKSFAIAFLVIFSLMILYYSSGGIVANIALILNMLFTFGILANLGATLTMAGIAGIVLGIGMAVDTNVIIFERIKEELALGDTYAEAVSKGYKRSYAPVLDGHVTSLITAIILYLFGLGPIKGFATTQILAILLSLFTGIMVSRLITDTYMKRGRHFNYFTKLSKSIFQKAHFKFIEKRKIAYVFSSILILAGIASFFNGFNYGVEFDGGRSYTIKFDQVHKESELREKLMPFLDNKRPVVKKIGVNTQLNITTDYLITDPSKDAEQKVIGKIYEGLQKNNLIPANVDVATFEKNYIQSGQTVLPTISDDLKRGAIWATLVAVVCIFIYIGIRFRKWQYSLGTVVAVIHDAAVTLAVFSFFKNIVPFTLEIDQHFIAALLTVIGFSMNDTVIVFDRIREYFRKTPNGNKTEVVNRAINDTLSRTIMTSLTVFITAVVLFIFGGEVLRGFAFAMAIGVLAGTYSSIFVAAPILVDLDKSDSLRVEEDKEHRIKTLKEQA</sequence>
<evidence type="ECO:0000256" key="4">
    <source>
        <dbReference type="ARBA" id="ARBA00022692"/>
    </source>
</evidence>
<feature type="transmembrane region" description="Helical" evidence="9">
    <location>
        <begin position="876"/>
        <end position="898"/>
    </location>
</feature>
<feature type="transmembrane region" description="Helical" evidence="9">
    <location>
        <begin position="986"/>
        <end position="1010"/>
    </location>
</feature>
<dbReference type="Pfam" id="PF02355">
    <property type="entry name" value="SecD_SecF_C"/>
    <property type="match status" value="2"/>
</dbReference>
<feature type="transmembrane region" description="Helical" evidence="9">
    <location>
        <begin position="910"/>
        <end position="931"/>
    </location>
</feature>
<evidence type="ECO:0000259" key="11">
    <source>
        <dbReference type="Pfam" id="PF02355"/>
    </source>
</evidence>
<evidence type="ECO:0000256" key="6">
    <source>
        <dbReference type="ARBA" id="ARBA00022989"/>
    </source>
</evidence>
<dbReference type="InterPro" id="IPR048634">
    <property type="entry name" value="SecD_SecF_C"/>
</dbReference>
<dbReference type="FunFam" id="1.20.1640.10:FF:000004">
    <property type="entry name" value="Protein translocase subunit SecD"/>
    <property type="match status" value="1"/>
</dbReference>
<dbReference type="RefSeq" id="WP_150032897.1">
    <property type="nucleotide sequence ID" value="NZ_VWSH01000003.1"/>
</dbReference>
<evidence type="ECO:0000256" key="5">
    <source>
        <dbReference type="ARBA" id="ARBA00022927"/>
    </source>
</evidence>
<evidence type="ECO:0000256" key="8">
    <source>
        <dbReference type="ARBA" id="ARBA00023136"/>
    </source>
</evidence>
<dbReference type="AlphaFoldDB" id="A0A5M6CJ82"/>
<dbReference type="EMBL" id="VWSH01000003">
    <property type="protein sequence ID" value="KAA5533149.1"/>
    <property type="molecule type" value="Genomic_DNA"/>
</dbReference>
<feature type="transmembrane region" description="Helical" evidence="9">
    <location>
        <begin position="666"/>
        <end position="684"/>
    </location>
</feature>
<accession>A0A5M6CJ82</accession>
<dbReference type="GO" id="GO:0065002">
    <property type="term" value="P:intracellular protein transmembrane transport"/>
    <property type="evidence" value="ECO:0007669"/>
    <property type="project" value="UniProtKB-UniRule"/>
</dbReference>
<dbReference type="PANTHER" id="PTHR30081:SF1">
    <property type="entry name" value="PROTEIN TRANSLOCASE SUBUNIT SECD"/>
    <property type="match status" value="1"/>
</dbReference>
<dbReference type="Gene3D" id="1.20.1640.10">
    <property type="entry name" value="Multidrug efflux transporter AcrB transmembrane domain"/>
    <property type="match status" value="2"/>
</dbReference>
<dbReference type="GO" id="GO:0043952">
    <property type="term" value="P:protein transport by the Sec complex"/>
    <property type="evidence" value="ECO:0007669"/>
    <property type="project" value="UniProtKB-UniRule"/>
</dbReference>
<dbReference type="NCBIfam" id="TIGR00916">
    <property type="entry name" value="2A0604s01"/>
    <property type="match status" value="2"/>
</dbReference>
<keyword evidence="15" id="KW-1185">Reference proteome</keyword>
<feature type="transmembrane region" description="Helical" evidence="9">
    <location>
        <begin position="962"/>
        <end position="980"/>
    </location>
</feature>
<comment type="subunit">
    <text evidence="9">Forms a complex with SecF. Part of the essential Sec protein translocation apparatus which comprises SecA, SecYEG and auxiliary proteins SecDF. Other proteins may also be involved.</text>
</comment>
<dbReference type="Gene3D" id="3.30.70.3220">
    <property type="match status" value="1"/>
</dbReference>
<keyword evidence="4 9" id="KW-0812">Transmembrane</keyword>
<dbReference type="Pfam" id="PF07549">
    <property type="entry name" value="Sec_GG"/>
    <property type="match status" value="2"/>
</dbReference>
<keyword evidence="2 9" id="KW-0813">Transport</keyword>
<dbReference type="InterPro" id="IPR055344">
    <property type="entry name" value="SecD_SecF_C_bact"/>
</dbReference>
<keyword evidence="5 9" id="KW-0653">Protein transport</keyword>
<comment type="subunit">
    <text evidence="10">Forms a complex with SecD. Part of the essential Sec protein translocation apparatus which comprises SecA, SecYEG and auxiliary proteins SecDF. Other proteins may also be involved.</text>
</comment>
<organism evidence="14 15">
    <name type="scientific">Taibaiella lutea</name>
    <dbReference type="NCBI Taxonomy" id="2608001"/>
    <lineage>
        <taxon>Bacteria</taxon>
        <taxon>Pseudomonadati</taxon>
        <taxon>Bacteroidota</taxon>
        <taxon>Chitinophagia</taxon>
        <taxon>Chitinophagales</taxon>
        <taxon>Chitinophagaceae</taxon>
        <taxon>Taibaiella</taxon>
    </lineage>
</organism>
<dbReference type="InterPro" id="IPR048631">
    <property type="entry name" value="SecD_1st"/>
</dbReference>
<dbReference type="GO" id="GO:0005886">
    <property type="term" value="C:plasma membrane"/>
    <property type="evidence" value="ECO:0007669"/>
    <property type="project" value="UniProtKB-SubCell"/>
</dbReference>
<comment type="similarity">
    <text evidence="9">Belongs to the SecD/SecF family. SecD subfamily.</text>
</comment>
<dbReference type="NCBIfam" id="NF009585">
    <property type="entry name" value="PRK13024.1-5"/>
    <property type="match status" value="1"/>
</dbReference>